<feature type="binding site" evidence="5">
    <location>
        <position position="224"/>
    </location>
    <ligand>
        <name>a divalent metal cation</name>
        <dbReference type="ChEBI" id="CHEBI:60240"/>
        <label>1</label>
    </ligand>
</feature>
<comment type="similarity">
    <text evidence="1">Belongs to the metallo-dependent hydrolases superfamily. TatD-type hydrolase family.</text>
</comment>
<protein>
    <submittedName>
        <fullName evidence="6">RHTO0S13e03818g1_1</fullName>
    </submittedName>
</protein>
<dbReference type="AlphaFoldDB" id="A0A061BC55"/>
<evidence type="ECO:0000256" key="3">
    <source>
        <dbReference type="ARBA" id="ARBA00022723"/>
    </source>
</evidence>
<accession>A0A061BC55</accession>
<dbReference type="GO" id="GO:0005829">
    <property type="term" value="C:cytosol"/>
    <property type="evidence" value="ECO:0007669"/>
    <property type="project" value="TreeGrafter"/>
</dbReference>
<feature type="binding site" evidence="5">
    <location>
        <position position="115"/>
    </location>
    <ligand>
        <name>a divalent metal cation</name>
        <dbReference type="ChEBI" id="CHEBI:60240"/>
        <label>1</label>
    </ligand>
</feature>
<dbReference type="Pfam" id="PF01026">
    <property type="entry name" value="TatD_DNase"/>
    <property type="match status" value="1"/>
</dbReference>
<gene>
    <name evidence="6" type="ORF">RHTO0S_13e03818g</name>
</gene>
<dbReference type="PANTHER" id="PTHR10060">
    <property type="entry name" value="TATD FAMILY DEOXYRIBONUCLEASE"/>
    <property type="match status" value="1"/>
</dbReference>
<organism evidence="6">
    <name type="scientific">Rhodotorula toruloides</name>
    <name type="common">Yeast</name>
    <name type="synonym">Rhodosporidium toruloides</name>
    <dbReference type="NCBI Taxonomy" id="5286"/>
    <lineage>
        <taxon>Eukaryota</taxon>
        <taxon>Fungi</taxon>
        <taxon>Dikarya</taxon>
        <taxon>Basidiomycota</taxon>
        <taxon>Pucciniomycotina</taxon>
        <taxon>Microbotryomycetes</taxon>
        <taxon>Sporidiobolales</taxon>
        <taxon>Sporidiobolaceae</taxon>
        <taxon>Rhodotorula</taxon>
    </lineage>
</organism>
<dbReference type="SUPFAM" id="SSF51556">
    <property type="entry name" value="Metallo-dependent hydrolases"/>
    <property type="match status" value="1"/>
</dbReference>
<keyword evidence="2" id="KW-0540">Nuclease</keyword>
<dbReference type="EMBL" id="LK052948">
    <property type="protein sequence ID" value="CDR46941.1"/>
    <property type="molecule type" value="Genomic_DNA"/>
</dbReference>
<feature type="binding site" evidence="5">
    <location>
        <position position="152"/>
    </location>
    <ligand>
        <name>a divalent metal cation</name>
        <dbReference type="ChEBI" id="CHEBI:60240"/>
        <label>2</label>
    </ligand>
</feature>
<evidence type="ECO:0000256" key="5">
    <source>
        <dbReference type="PIRSR" id="PIRSR005902-1"/>
    </source>
</evidence>
<dbReference type="InterPro" id="IPR050891">
    <property type="entry name" value="TatD-type_Hydrolase"/>
</dbReference>
<dbReference type="Gene3D" id="3.20.20.140">
    <property type="entry name" value="Metal-dependent hydrolases"/>
    <property type="match status" value="1"/>
</dbReference>
<dbReference type="PANTHER" id="PTHR10060:SF15">
    <property type="entry name" value="DEOXYRIBONUCLEASE TATDN1"/>
    <property type="match status" value="1"/>
</dbReference>
<dbReference type="GO" id="GO:0008296">
    <property type="term" value="F:3'-5'-DNA exonuclease activity"/>
    <property type="evidence" value="ECO:0007669"/>
    <property type="project" value="TreeGrafter"/>
</dbReference>
<dbReference type="PIRSF" id="PIRSF005902">
    <property type="entry name" value="DNase_TatD"/>
    <property type="match status" value="1"/>
</dbReference>
<evidence type="ECO:0000256" key="2">
    <source>
        <dbReference type="ARBA" id="ARBA00022722"/>
    </source>
</evidence>
<dbReference type="InterPro" id="IPR001130">
    <property type="entry name" value="TatD-like"/>
</dbReference>
<dbReference type="InterPro" id="IPR032466">
    <property type="entry name" value="Metal_Hydrolase"/>
</dbReference>
<dbReference type="GO" id="GO:0046872">
    <property type="term" value="F:metal ion binding"/>
    <property type="evidence" value="ECO:0007669"/>
    <property type="project" value="UniProtKB-KW"/>
</dbReference>
<keyword evidence="3 5" id="KW-0479">Metal-binding</keyword>
<reference evidence="6" key="1">
    <citation type="journal article" date="2014" name="Genome Announc.">
        <title>Draft genome sequence of Rhodosporidium toruloides CECT1137, an oleaginous yeast of biotechnological interest.</title>
        <authorList>
            <person name="Morin N."/>
            <person name="Calcas X."/>
            <person name="Devillers H."/>
            <person name="Durrens P."/>
            <person name="Sherman D.J."/>
            <person name="Nicaud J.-M."/>
            <person name="Neuveglise C."/>
        </authorList>
    </citation>
    <scope>NUCLEOTIDE SEQUENCE</scope>
    <source>
        <strain evidence="6">CECT1137</strain>
    </source>
</reference>
<proteinExistence type="inferred from homology"/>
<dbReference type="CDD" id="cd01310">
    <property type="entry name" value="TatD_DNAse"/>
    <property type="match status" value="1"/>
</dbReference>
<sequence>MAVPRLIDIGSNLGDPVFRGSYHGKQSHPDDFADILGRARRAGVGIQMLTGDCLEGSKEVLALAQQHRGLYATIGCHPCRATEMDKFPGGPEAYIAELDKLIVENKGKRAVAVGECGLDYDRLFLAPKEAQLRNFPPQLGLASRHDLPLFLHSRNCHTDFVSTLKAHGKPLRGVVHSHTGTAEEALELIEMGFFIGINGCSLKTEENLEVVKRIPLDSLMVESDCPWCAIRPSSAAYKHLSGLVDKPDVAHLKERYMPADVKKEKWTQGKAVKGRNEPCCTGQVAWVISKLKGVSLEEVAETTRRNTLALFGPAGMSEADGVWGDEEEKGDGPAAE</sequence>
<keyword evidence="4" id="KW-0378">Hydrolase</keyword>
<feature type="binding site" evidence="5">
    <location>
        <position position="176"/>
    </location>
    <ligand>
        <name>a divalent metal cation</name>
        <dbReference type="ChEBI" id="CHEBI:60240"/>
        <label>2</label>
    </ligand>
</feature>
<evidence type="ECO:0000256" key="4">
    <source>
        <dbReference type="ARBA" id="ARBA00022801"/>
    </source>
</evidence>
<name>A0A061BC55_RHOTO</name>
<evidence type="ECO:0000313" key="6">
    <source>
        <dbReference type="EMBL" id="CDR46941.1"/>
    </source>
</evidence>
<dbReference type="OrthoDB" id="6079689at2759"/>
<evidence type="ECO:0000256" key="1">
    <source>
        <dbReference type="ARBA" id="ARBA00009275"/>
    </source>
</evidence>